<evidence type="ECO:0000313" key="2">
    <source>
        <dbReference type="Proteomes" id="UP000442694"/>
    </source>
</evidence>
<evidence type="ECO:0008006" key="3">
    <source>
        <dbReference type="Google" id="ProtNLM"/>
    </source>
</evidence>
<gene>
    <name evidence="1" type="ORF">GCL57_00045</name>
</gene>
<organism evidence="1 2">
    <name type="scientific">Fluviispira multicolorata</name>
    <dbReference type="NCBI Taxonomy" id="2654512"/>
    <lineage>
        <taxon>Bacteria</taxon>
        <taxon>Pseudomonadati</taxon>
        <taxon>Bdellovibrionota</taxon>
        <taxon>Oligoflexia</taxon>
        <taxon>Silvanigrellales</taxon>
        <taxon>Silvanigrellaceae</taxon>
        <taxon>Fluviispira</taxon>
    </lineage>
</organism>
<dbReference type="AlphaFoldDB" id="A0A833JEA7"/>
<name>A0A833JEA7_9BACT</name>
<comment type="caution">
    <text evidence="1">The sequence shown here is derived from an EMBL/GenBank/DDBJ whole genome shotgun (WGS) entry which is preliminary data.</text>
</comment>
<proteinExistence type="predicted"/>
<protein>
    <recommendedName>
        <fullName evidence="3">Cysteine-rich domain-containing protein</fullName>
    </recommendedName>
</protein>
<dbReference type="EMBL" id="WFLN01000004">
    <property type="protein sequence ID" value="KAB8033121.1"/>
    <property type="molecule type" value="Genomic_DNA"/>
</dbReference>
<reference evidence="1 2" key="1">
    <citation type="submission" date="2019-10" db="EMBL/GenBank/DDBJ databases">
        <title>New genus of Silvanigrellaceae.</title>
        <authorList>
            <person name="Pitt A."/>
            <person name="Hahn M.W."/>
        </authorList>
    </citation>
    <scope>NUCLEOTIDE SEQUENCE [LARGE SCALE GENOMIC DNA]</scope>
    <source>
        <strain evidence="1 2">33A1-SZDP</strain>
    </source>
</reference>
<dbReference type="Proteomes" id="UP000442694">
    <property type="component" value="Unassembled WGS sequence"/>
</dbReference>
<evidence type="ECO:0000313" key="1">
    <source>
        <dbReference type="EMBL" id="KAB8033121.1"/>
    </source>
</evidence>
<keyword evidence="2" id="KW-1185">Reference proteome</keyword>
<sequence>MGVKKVAEKKIKQFFQKIMEASENSKHPILIENSSCFLEIFENHKNEDSLNIQNALSFIFENLKEYPLKKQNKNIMLHVNCSVTKLKMNDQIISLTQRCADNTIIPNDILCCGFAGSKGFTNPELNQNALKTLKEQIPDNYYEGYTCLETCALGFTKHSGIPYYSIFHLIDECM</sequence>
<accession>A0A833JEA7</accession>